<sequence length="122" mass="13475">MPGVSVEEQRVRSHQPHHLRHGRCAGHRLRGEGAVSTDPISLRHRYARTALENAVRQGVGEHGDDVALQVRHTSGPAAAGPDVDFTGERMSSWDRRTDADGRPVTCDYARDSCVEPDSPEHY</sequence>
<feature type="compositionally biased region" description="Basic and acidic residues" evidence="1">
    <location>
        <begin position="91"/>
        <end position="101"/>
    </location>
</feature>
<name>B2GGR3_KOCRD</name>
<dbReference type="HOGENOM" id="CLU_2023652_0_0_11"/>
<evidence type="ECO:0000256" key="1">
    <source>
        <dbReference type="SAM" id="MobiDB-lite"/>
    </source>
</evidence>
<dbReference type="EMBL" id="AP009152">
    <property type="protein sequence ID" value="BAG28768.1"/>
    <property type="molecule type" value="Genomic_DNA"/>
</dbReference>
<evidence type="ECO:0000313" key="2">
    <source>
        <dbReference type="EMBL" id="BAG28768.1"/>
    </source>
</evidence>
<dbReference type="AlphaFoldDB" id="B2GGR3"/>
<gene>
    <name evidence="2" type="ordered locus">KRH_04210</name>
</gene>
<feature type="compositionally biased region" description="Basic residues" evidence="1">
    <location>
        <begin position="12"/>
        <end position="22"/>
    </location>
</feature>
<proteinExistence type="predicted"/>
<keyword evidence="3" id="KW-1185">Reference proteome</keyword>
<reference evidence="2 3" key="1">
    <citation type="journal article" date="2008" name="J. Bacteriol.">
        <title>Complete genome sequence of the soil actinomycete Kocuria rhizophila.</title>
        <authorList>
            <person name="Takarada H."/>
            <person name="Sekine M."/>
            <person name="Kosugi H."/>
            <person name="Matsuo Y."/>
            <person name="Fujisawa T."/>
            <person name="Omata S."/>
            <person name="Kishi E."/>
            <person name="Shimizu A."/>
            <person name="Tsukatani N."/>
            <person name="Tanikawa S."/>
            <person name="Fujita N."/>
            <person name="Harayama S."/>
        </authorList>
    </citation>
    <scope>NUCLEOTIDE SEQUENCE [LARGE SCALE GENOMIC DNA]</scope>
    <source>
        <strain evidence="3">ATCC 9341 / DSM 348 / NBRC 103217 / DC2201</strain>
    </source>
</reference>
<feature type="region of interest" description="Disordered" evidence="1">
    <location>
        <begin position="74"/>
        <end position="101"/>
    </location>
</feature>
<dbReference type="Proteomes" id="UP000008838">
    <property type="component" value="Chromosome"/>
</dbReference>
<accession>B2GGR3</accession>
<dbReference type="KEGG" id="krh:KRH_04210"/>
<dbReference type="eggNOG" id="COG1292">
    <property type="taxonomic scope" value="Bacteria"/>
</dbReference>
<evidence type="ECO:0000313" key="3">
    <source>
        <dbReference type="Proteomes" id="UP000008838"/>
    </source>
</evidence>
<feature type="region of interest" description="Disordered" evidence="1">
    <location>
        <begin position="1"/>
        <end position="22"/>
    </location>
</feature>
<protein>
    <submittedName>
        <fullName evidence="2">Uncharacterized protein</fullName>
    </submittedName>
</protein>
<organism evidence="2 3">
    <name type="scientific">Kocuria rhizophila (strain ATCC 9341 / DSM 348 / NBRC 103217 / DC2201)</name>
    <dbReference type="NCBI Taxonomy" id="378753"/>
    <lineage>
        <taxon>Bacteria</taxon>
        <taxon>Bacillati</taxon>
        <taxon>Actinomycetota</taxon>
        <taxon>Actinomycetes</taxon>
        <taxon>Micrococcales</taxon>
        <taxon>Micrococcaceae</taxon>
        <taxon>Kocuria</taxon>
    </lineage>
</organism>